<gene>
    <name evidence="1" type="ORF">KSZ_40710</name>
</gene>
<accession>A0ABQ3VJ12</accession>
<organism evidence="1 2">
    <name type="scientific">Dictyobacter formicarum</name>
    <dbReference type="NCBI Taxonomy" id="2778368"/>
    <lineage>
        <taxon>Bacteria</taxon>
        <taxon>Bacillati</taxon>
        <taxon>Chloroflexota</taxon>
        <taxon>Ktedonobacteria</taxon>
        <taxon>Ktedonobacterales</taxon>
        <taxon>Dictyobacteraceae</taxon>
        <taxon>Dictyobacter</taxon>
    </lineage>
</organism>
<comment type="caution">
    <text evidence="1">The sequence shown here is derived from an EMBL/GenBank/DDBJ whole genome shotgun (WGS) entry which is preliminary data.</text>
</comment>
<dbReference type="Proteomes" id="UP000635565">
    <property type="component" value="Unassembled WGS sequence"/>
</dbReference>
<reference evidence="1 2" key="1">
    <citation type="journal article" date="2021" name="Int. J. Syst. Evol. Microbiol.">
        <title>Reticulibacter mediterranei gen. nov., sp. nov., within the new family Reticulibacteraceae fam. nov., and Ktedonospora formicarum gen. nov., sp. nov., Ktedonobacter robiniae sp. nov., Dictyobacter formicarum sp. nov. and Dictyobacter arantiisoli sp. nov., belonging to the class Ktedonobacteria.</title>
        <authorList>
            <person name="Yabe S."/>
            <person name="Zheng Y."/>
            <person name="Wang C.M."/>
            <person name="Sakai Y."/>
            <person name="Abe K."/>
            <person name="Yokota A."/>
            <person name="Donadio S."/>
            <person name="Cavaletti L."/>
            <person name="Monciardini P."/>
        </authorList>
    </citation>
    <scope>NUCLEOTIDE SEQUENCE [LARGE SCALE GENOMIC DNA]</scope>
    <source>
        <strain evidence="1 2">SOSP1-9</strain>
    </source>
</reference>
<keyword evidence="2" id="KW-1185">Reference proteome</keyword>
<protein>
    <submittedName>
        <fullName evidence="1">Uncharacterized protein</fullName>
    </submittedName>
</protein>
<name>A0ABQ3VJ12_9CHLR</name>
<evidence type="ECO:0000313" key="2">
    <source>
        <dbReference type="Proteomes" id="UP000635565"/>
    </source>
</evidence>
<proteinExistence type="predicted"/>
<dbReference type="EMBL" id="BNJJ01000011">
    <property type="protein sequence ID" value="GHO86065.1"/>
    <property type="molecule type" value="Genomic_DNA"/>
</dbReference>
<sequence>MLGHISQRGRPPALLLGACSGIRAPGIEEGLAVLVSGMGCIDIFPTFKATRPAPERGSLLASYQSTS</sequence>
<evidence type="ECO:0000313" key="1">
    <source>
        <dbReference type="EMBL" id="GHO86065.1"/>
    </source>
</evidence>